<dbReference type="AlphaFoldDB" id="A0A5B7CRD2"/>
<evidence type="ECO:0000313" key="1">
    <source>
        <dbReference type="EMBL" id="MPC12367.1"/>
    </source>
</evidence>
<evidence type="ECO:0000313" key="2">
    <source>
        <dbReference type="Proteomes" id="UP000324222"/>
    </source>
</evidence>
<sequence>MSTTTQHTASCLTSARLALPHVVQYVWLRGCWIHLSVFLVQCRLPPVHHLMPGMRPRLPAQGQLRRNWLMHCSDLVGNDDLQSDDGLYYKTLLRRTSTISKGTQAKHHPPPLTHTLSQPQVERVSHEPWYYTPISKWIN</sequence>
<protein>
    <submittedName>
        <fullName evidence="1">Uncharacterized protein</fullName>
    </submittedName>
</protein>
<dbReference type="EMBL" id="VSRR010000213">
    <property type="protein sequence ID" value="MPC12367.1"/>
    <property type="molecule type" value="Genomic_DNA"/>
</dbReference>
<organism evidence="1 2">
    <name type="scientific">Portunus trituberculatus</name>
    <name type="common">Swimming crab</name>
    <name type="synonym">Neptunus trituberculatus</name>
    <dbReference type="NCBI Taxonomy" id="210409"/>
    <lineage>
        <taxon>Eukaryota</taxon>
        <taxon>Metazoa</taxon>
        <taxon>Ecdysozoa</taxon>
        <taxon>Arthropoda</taxon>
        <taxon>Crustacea</taxon>
        <taxon>Multicrustacea</taxon>
        <taxon>Malacostraca</taxon>
        <taxon>Eumalacostraca</taxon>
        <taxon>Eucarida</taxon>
        <taxon>Decapoda</taxon>
        <taxon>Pleocyemata</taxon>
        <taxon>Brachyura</taxon>
        <taxon>Eubrachyura</taxon>
        <taxon>Portunoidea</taxon>
        <taxon>Portunidae</taxon>
        <taxon>Portuninae</taxon>
        <taxon>Portunus</taxon>
    </lineage>
</organism>
<keyword evidence="2" id="KW-1185">Reference proteome</keyword>
<dbReference type="Proteomes" id="UP000324222">
    <property type="component" value="Unassembled WGS sequence"/>
</dbReference>
<name>A0A5B7CRD2_PORTR</name>
<reference evidence="1 2" key="1">
    <citation type="submission" date="2019-05" db="EMBL/GenBank/DDBJ databases">
        <title>Another draft genome of Portunus trituberculatus and its Hox gene families provides insights of decapod evolution.</title>
        <authorList>
            <person name="Jeong J.-H."/>
            <person name="Song I."/>
            <person name="Kim S."/>
            <person name="Choi T."/>
            <person name="Kim D."/>
            <person name="Ryu S."/>
            <person name="Kim W."/>
        </authorList>
    </citation>
    <scope>NUCLEOTIDE SEQUENCE [LARGE SCALE GENOMIC DNA]</scope>
    <source>
        <tissue evidence="1">Muscle</tissue>
    </source>
</reference>
<comment type="caution">
    <text evidence="1">The sequence shown here is derived from an EMBL/GenBank/DDBJ whole genome shotgun (WGS) entry which is preliminary data.</text>
</comment>
<proteinExistence type="predicted"/>
<accession>A0A5B7CRD2</accession>
<gene>
    <name evidence="1" type="ORF">E2C01_005055</name>
</gene>